<accession>A0A7R9F1S2</accession>
<organism evidence="3">
    <name type="scientific">Timema bartmani</name>
    <dbReference type="NCBI Taxonomy" id="61472"/>
    <lineage>
        <taxon>Eukaryota</taxon>
        <taxon>Metazoa</taxon>
        <taxon>Ecdysozoa</taxon>
        <taxon>Arthropoda</taxon>
        <taxon>Hexapoda</taxon>
        <taxon>Insecta</taxon>
        <taxon>Pterygota</taxon>
        <taxon>Neoptera</taxon>
        <taxon>Polyneoptera</taxon>
        <taxon>Phasmatodea</taxon>
        <taxon>Timematodea</taxon>
        <taxon>Timematoidea</taxon>
        <taxon>Timematidae</taxon>
        <taxon>Timema</taxon>
    </lineage>
</organism>
<dbReference type="PROSITE" id="PS51421">
    <property type="entry name" value="RAS"/>
    <property type="match status" value="1"/>
</dbReference>
<evidence type="ECO:0000256" key="2">
    <source>
        <dbReference type="ARBA" id="ARBA00023134"/>
    </source>
</evidence>
<dbReference type="SMART" id="SM00173">
    <property type="entry name" value="RAS"/>
    <property type="match status" value="1"/>
</dbReference>
<dbReference type="InterPro" id="IPR050227">
    <property type="entry name" value="Rab"/>
</dbReference>
<evidence type="ECO:0000256" key="1">
    <source>
        <dbReference type="ARBA" id="ARBA00022741"/>
    </source>
</evidence>
<dbReference type="AlphaFoldDB" id="A0A7R9F1S2"/>
<dbReference type="GO" id="GO:0005525">
    <property type="term" value="F:GTP binding"/>
    <property type="evidence" value="ECO:0007669"/>
    <property type="project" value="UniProtKB-KW"/>
</dbReference>
<dbReference type="SUPFAM" id="SSF52540">
    <property type="entry name" value="P-loop containing nucleoside triphosphate hydrolases"/>
    <property type="match status" value="1"/>
</dbReference>
<keyword evidence="1" id="KW-0547">Nucleotide-binding</keyword>
<proteinExistence type="predicted"/>
<dbReference type="InterPro" id="IPR001806">
    <property type="entry name" value="Small_GTPase"/>
</dbReference>
<gene>
    <name evidence="3" type="ORF">TBIB3V08_LOCUS7780</name>
</gene>
<dbReference type="Pfam" id="PF00071">
    <property type="entry name" value="Ras"/>
    <property type="match status" value="1"/>
</dbReference>
<dbReference type="EMBL" id="OD567268">
    <property type="protein sequence ID" value="CAD7445428.1"/>
    <property type="molecule type" value="Genomic_DNA"/>
</dbReference>
<sequence length="301" mass="33751">MSSLLGLELISGQERFTWMTRVYYKDSHGCVIMFDLTNKNSFVNTLKWKRDVDSKCSLPDGSPIPCMLLANKCDLAHRQIDQMQIETFYKEHNFIGWTETSAKEGLMVNDSMKYLKRIFTGTTVTNVIPLRPVTQGIDNLSTMLQFGFSIADLIWRLCPETIINEPQLIDTGALKPLPTNAGNVQSSHVFWPTVRYACACSSLHNVRAGPWALWHQGETKSGVAGASPRHSWFAIIIPSIVGDDCCLEAEYLEHSLGAGEVGPSICNDQNYGGSQKFSLRNYQGFLRLYPKLPSRDFVKVS</sequence>
<keyword evidence="2" id="KW-0342">GTP-binding</keyword>
<reference evidence="3" key="1">
    <citation type="submission" date="2020-11" db="EMBL/GenBank/DDBJ databases">
        <authorList>
            <person name="Tran Van P."/>
        </authorList>
    </citation>
    <scope>NUCLEOTIDE SEQUENCE</scope>
</reference>
<dbReference type="InterPro" id="IPR027417">
    <property type="entry name" value="P-loop_NTPase"/>
</dbReference>
<name>A0A7R9F1S2_9NEOP</name>
<protein>
    <submittedName>
        <fullName evidence="3">Uncharacterized protein</fullName>
    </submittedName>
</protein>
<dbReference type="PANTHER" id="PTHR47977">
    <property type="entry name" value="RAS-RELATED PROTEIN RAB"/>
    <property type="match status" value="1"/>
</dbReference>
<dbReference type="SMART" id="SM00175">
    <property type="entry name" value="RAB"/>
    <property type="match status" value="1"/>
</dbReference>
<dbReference type="Gene3D" id="3.40.50.300">
    <property type="entry name" value="P-loop containing nucleotide triphosphate hydrolases"/>
    <property type="match status" value="1"/>
</dbReference>
<dbReference type="PROSITE" id="PS51419">
    <property type="entry name" value="RAB"/>
    <property type="match status" value="1"/>
</dbReference>
<dbReference type="GO" id="GO:0003924">
    <property type="term" value="F:GTPase activity"/>
    <property type="evidence" value="ECO:0007669"/>
    <property type="project" value="InterPro"/>
</dbReference>
<evidence type="ECO:0000313" key="3">
    <source>
        <dbReference type="EMBL" id="CAD7445428.1"/>
    </source>
</evidence>